<evidence type="ECO:0000313" key="7">
    <source>
        <dbReference type="EMBL" id="SUZ85817.1"/>
    </source>
</evidence>
<evidence type="ECO:0000256" key="6">
    <source>
        <dbReference type="ARBA" id="ARBA00023310"/>
    </source>
</evidence>
<dbReference type="GO" id="GO:0046933">
    <property type="term" value="F:proton-transporting ATP synthase activity, rotational mechanism"/>
    <property type="evidence" value="ECO:0007669"/>
    <property type="project" value="InterPro"/>
</dbReference>
<evidence type="ECO:0000256" key="2">
    <source>
        <dbReference type="ARBA" id="ARBA00022448"/>
    </source>
</evidence>
<reference evidence="7" key="1">
    <citation type="submission" date="2018-05" db="EMBL/GenBank/DDBJ databases">
        <authorList>
            <person name="Lanie J.A."/>
            <person name="Ng W.-L."/>
            <person name="Kazmierczak K.M."/>
            <person name="Andrzejewski T.M."/>
            <person name="Davidsen T.M."/>
            <person name="Wayne K.J."/>
            <person name="Tettelin H."/>
            <person name="Glass J.I."/>
            <person name="Rusch D."/>
            <person name="Podicherti R."/>
            <person name="Tsui H.-C.T."/>
            <person name="Winkler M.E."/>
        </authorList>
    </citation>
    <scope>NUCLEOTIDE SEQUENCE</scope>
</reference>
<keyword evidence="2" id="KW-0813">Transport</keyword>
<evidence type="ECO:0000256" key="4">
    <source>
        <dbReference type="ARBA" id="ARBA00023065"/>
    </source>
</evidence>
<dbReference type="GO" id="GO:0016020">
    <property type="term" value="C:membrane"/>
    <property type="evidence" value="ECO:0007669"/>
    <property type="project" value="UniProtKB-SubCell"/>
</dbReference>
<dbReference type="PRINTS" id="PR00125">
    <property type="entry name" value="ATPASEDELTA"/>
</dbReference>
<proteinExistence type="inferred from homology"/>
<dbReference type="InterPro" id="IPR000711">
    <property type="entry name" value="ATPase_OSCP/dsu"/>
</dbReference>
<dbReference type="InterPro" id="IPR020781">
    <property type="entry name" value="ATPase_OSCP/d_CS"/>
</dbReference>
<keyword evidence="5" id="KW-0472">Membrane</keyword>
<dbReference type="Gene3D" id="1.10.520.20">
    <property type="entry name" value="N-terminal domain of the delta subunit of the F1F0-ATP synthase"/>
    <property type="match status" value="1"/>
</dbReference>
<sequence length="182" mass="20040">VTNQTAANRYAKALFDVALNETDPQVVEVDLAGFVELITTQTSLRQALSSPAVPVERKQAVLSAISDRVKEVSPAVVRLLELLIARDRLLLLPEIVTAYQARVREHMHVLRAKVTTALPLPSDRHQTLAKRLGGATNCKIELETHVDPSIVGGAIVKLGSTIYDGSIVRQLERMRQQFENSL</sequence>
<evidence type="ECO:0008006" key="8">
    <source>
        <dbReference type="Google" id="ProtNLM"/>
    </source>
</evidence>
<keyword evidence="3" id="KW-0375">Hydrogen ion transport</keyword>
<evidence type="ECO:0000256" key="3">
    <source>
        <dbReference type="ARBA" id="ARBA00022781"/>
    </source>
</evidence>
<name>A0A381R7G8_9ZZZZ</name>
<feature type="non-terminal residue" evidence="7">
    <location>
        <position position="1"/>
    </location>
</feature>
<gene>
    <name evidence="7" type="ORF">METZ01_LOCUS38671</name>
</gene>
<evidence type="ECO:0000256" key="5">
    <source>
        <dbReference type="ARBA" id="ARBA00023136"/>
    </source>
</evidence>
<protein>
    <recommendedName>
        <fullName evidence="8">ATP synthase subunit delta</fullName>
    </recommendedName>
</protein>
<keyword evidence="4" id="KW-0406">Ion transport</keyword>
<dbReference type="EMBL" id="UINC01001652">
    <property type="protein sequence ID" value="SUZ85817.1"/>
    <property type="molecule type" value="Genomic_DNA"/>
</dbReference>
<dbReference type="AlphaFoldDB" id="A0A381R7G8"/>
<comment type="subcellular location">
    <subcellularLocation>
        <location evidence="1">Membrane</location>
    </subcellularLocation>
</comment>
<dbReference type="PANTHER" id="PTHR11910">
    <property type="entry name" value="ATP SYNTHASE DELTA CHAIN"/>
    <property type="match status" value="1"/>
</dbReference>
<dbReference type="InterPro" id="IPR026015">
    <property type="entry name" value="ATP_synth_OSCP/delta_N_sf"/>
</dbReference>
<dbReference type="Pfam" id="PF00213">
    <property type="entry name" value="OSCP"/>
    <property type="match status" value="1"/>
</dbReference>
<keyword evidence="6" id="KW-0066">ATP synthesis</keyword>
<dbReference type="PROSITE" id="PS00389">
    <property type="entry name" value="ATPASE_DELTA"/>
    <property type="match status" value="1"/>
</dbReference>
<dbReference type="SUPFAM" id="SSF47928">
    <property type="entry name" value="N-terminal domain of the delta subunit of the F1F0-ATP synthase"/>
    <property type="match status" value="1"/>
</dbReference>
<accession>A0A381R7G8</accession>
<evidence type="ECO:0000256" key="1">
    <source>
        <dbReference type="ARBA" id="ARBA00004370"/>
    </source>
</evidence>
<organism evidence="7">
    <name type="scientific">marine metagenome</name>
    <dbReference type="NCBI Taxonomy" id="408172"/>
    <lineage>
        <taxon>unclassified sequences</taxon>
        <taxon>metagenomes</taxon>
        <taxon>ecological metagenomes</taxon>
    </lineage>
</organism>
<dbReference type="NCBIfam" id="TIGR01145">
    <property type="entry name" value="ATP_synt_delta"/>
    <property type="match status" value="1"/>
</dbReference>
<dbReference type="HAMAP" id="MF_01416">
    <property type="entry name" value="ATP_synth_delta_bact"/>
    <property type="match status" value="1"/>
</dbReference>